<dbReference type="InterPro" id="IPR001223">
    <property type="entry name" value="Glyco_hydro18_cat"/>
</dbReference>
<dbReference type="Gene3D" id="2.30.30.40">
    <property type="entry name" value="SH3 Domains"/>
    <property type="match status" value="1"/>
</dbReference>
<dbReference type="SUPFAM" id="SSF51445">
    <property type="entry name" value="(Trans)glycosidases"/>
    <property type="match status" value="1"/>
</dbReference>
<dbReference type="Proteomes" id="UP000019364">
    <property type="component" value="Unassembled WGS sequence"/>
</dbReference>
<feature type="domain" description="GH18" evidence="3">
    <location>
        <begin position="257"/>
        <end position="574"/>
    </location>
</feature>
<protein>
    <submittedName>
        <fullName evidence="4">Uncharacterized protein</fullName>
    </submittedName>
</protein>
<dbReference type="PROSITE" id="PS51910">
    <property type="entry name" value="GH18_2"/>
    <property type="match status" value="1"/>
</dbReference>
<dbReference type="InterPro" id="IPR003646">
    <property type="entry name" value="SH3-like_bac-type"/>
</dbReference>
<dbReference type="Pfam" id="PF00704">
    <property type="entry name" value="Glyco_hydro_18"/>
    <property type="match status" value="1"/>
</dbReference>
<evidence type="ECO:0000256" key="1">
    <source>
        <dbReference type="SAM" id="Phobius"/>
    </source>
</evidence>
<dbReference type="RefSeq" id="WP_081765542.1">
    <property type="nucleotide sequence ID" value="NZ_BAVZ01000035.1"/>
</dbReference>
<dbReference type="InterPro" id="IPR011583">
    <property type="entry name" value="Chitinase_II/V-like_cat"/>
</dbReference>
<gene>
    <name evidence="4" type="ORF">JCM16418_4969</name>
</gene>
<dbReference type="STRING" id="1236976.JCM16418_4969"/>
<evidence type="ECO:0000313" key="5">
    <source>
        <dbReference type="Proteomes" id="UP000019364"/>
    </source>
</evidence>
<comment type="caution">
    <text evidence="4">The sequence shown here is derived from an EMBL/GenBank/DDBJ whole genome shotgun (WGS) entry which is preliminary data.</text>
</comment>
<dbReference type="Gene3D" id="3.10.50.10">
    <property type="match status" value="1"/>
</dbReference>
<feature type="transmembrane region" description="Helical" evidence="1">
    <location>
        <begin position="16"/>
        <end position="34"/>
    </location>
</feature>
<proteinExistence type="predicted"/>
<name>W7Z8J3_9BACL</name>
<dbReference type="PANTHER" id="PTHR46066">
    <property type="entry name" value="CHITINASE DOMAIN-CONTAINING PROTEIN 1 FAMILY MEMBER"/>
    <property type="match status" value="1"/>
</dbReference>
<dbReference type="PANTHER" id="PTHR46066:SF2">
    <property type="entry name" value="CHITINASE DOMAIN-CONTAINING PROTEIN 1"/>
    <property type="match status" value="1"/>
</dbReference>
<keyword evidence="5" id="KW-1185">Reference proteome</keyword>
<dbReference type="Pfam" id="PF07833">
    <property type="entry name" value="Cu_amine_oxidN1"/>
    <property type="match status" value="1"/>
</dbReference>
<dbReference type="InterPro" id="IPR036582">
    <property type="entry name" value="Mao_N_sf"/>
</dbReference>
<evidence type="ECO:0000259" key="2">
    <source>
        <dbReference type="PROSITE" id="PS51781"/>
    </source>
</evidence>
<dbReference type="InterPro" id="IPR017853">
    <property type="entry name" value="GH"/>
</dbReference>
<dbReference type="SUPFAM" id="SSF55383">
    <property type="entry name" value="Copper amine oxidase, domain N"/>
    <property type="match status" value="1"/>
</dbReference>
<dbReference type="SMART" id="SM00636">
    <property type="entry name" value="Glyco_18"/>
    <property type="match status" value="1"/>
</dbReference>
<keyword evidence="1" id="KW-0472">Membrane</keyword>
<reference evidence="4 5" key="1">
    <citation type="journal article" date="2014" name="Genome Announc.">
        <title>Draft Genome Sequence of Paenibacillus pini JCM 16418T, Isolated from the Rhizosphere of Pine Tree.</title>
        <authorList>
            <person name="Yuki M."/>
            <person name="Oshima K."/>
            <person name="Suda W."/>
            <person name="Oshida Y."/>
            <person name="Kitamura K."/>
            <person name="Iida Y."/>
            <person name="Hattori M."/>
            <person name="Ohkuma M."/>
        </authorList>
    </citation>
    <scope>NUCLEOTIDE SEQUENCE [LARGE SCALE GENOMIC DNA]</scope>
    <source>
        <strain evidence="4 5">JCM 16418</strain>
    </source>
</reference>
<accession>W7Z8J3</accession>
<dbReference type="EMBL" id="BAVZ01000035">
    <property type="protein sequence ID" value="GAF10749.1"/>
    <property type="molecule type" value="Genomic_DNA"/>
</dbReference>
<dbReference type="Gene3D" id="3.30.457.10">
    <property type="entry name" value="Copper amine oxidase-like, N-terminal domain"/>
    <property type="match status" value="1"/>
</dbReference>
<dbReference type="InterPro" id="IPR029070">
    <property type="entry name" value="Chitinase_insertion_sf"/>
</dbReference>
<feature type="domain" description="SH3b" evidence="2">
    <location>
        <begin position="168"/>
        <end position="235"/>
    </location>
</feature>
<dbReference type="eggNOG" id="COG3858">
    <property type="taxonomic scope" value="Bacteria"/>
</dbReference>
<dbReference type="InterPro" id="IPR012854">
    <property type="entry name" value="Cu_amine_oxidase-like_N"/>
</dbReference>
<evidence type="ECO:0000259" key="3">
    <source>
        <dbReference type="PROSITE" id="PS51910"/>
    </source>
</evidence>
<keyword evidence="1" id="KW-0812">Transmembrane</keyword>
<dbReference type="GO" id="GO:0008061">
    <property type="term" value="F:chitin binding"/>
    <property type="evidence" value="ECO:0007669"/>
    <property type="project" value="InterPro"/>
</dbReference>
<dbReference type="GO" id="GO:0005975">
    <property type="term" value="P:carbohydrate metabolic process"/>
    <property type="evidence" value="ECO:0007669"/>
    <property type="project" value="InterPro"/>
</dbReference>
<keyword evidence="1" id="KW-1133">Transmembrane helix</keyword>
<dbReference type="Gene3D" id="3.20.20.80">
    <property type="entry name" value="Glycosidases"/>
    <property type="match status" value="1"/>
</dbReference>
<dbReference type="AlphaFoldDB" id="W7Z8J3"/>
<evidence type="ECO:0000313" key="4">
    <source>
        <dbReference type="EMBL" id="GAF10749.1"/>
    </source>
</evidence>
<dbReference type="PROSITE" id="PS51781">
    <property type="entry name" value="SH3B"/>
    <property type="match status" value="1"/>
</dbReference>
<sequence>MNRKRQRLRSSAGRRFTIWFTICLVFTLAGYLIVTQVLPNSNHETPNWKGLSKPIFVKGKMLEQPADGSAEQLKLPLPILQETVDPNIRYEEGTKSVILTTLRQLMHLQTGQTNAELNNKPIKLRFAPEELQGTLYLPVQPIKELYGIATHENETTGAVLLMKAGDIIQMGTVSSGEDNDKIALRKGASIHEPIFADMPKGTKLYIWDTQGEWYFAQMDNGYAGYVQKKDITLGEKKTIDAPPNPQTPAQRSWEGKPVNLAWEAVYQRKPDTSVIDQISGINVVSPTWFSVIDGKGNVHSQADTAYVTKAHSRNIDVWGLLNNSFDPDITTNAMATYETRLNIMEQMLQFAELYKLDGINIDFENVKTKDGPNISQFVREMKPLAQAQGLILSVDVTPKSNSEMWSRFLDRRSLAEAADYIMLMAYDEHWAASPKAGSVASLPWTEAAIRKVLDEDQVPPEKLVLAVPLYTRIWSEENKDGKVKVSSKAVGMKTVSDILATRKLKPQFMDDVQQNYVEYTEDGVLKKIWIEDATSLKARVDLAKSMNLGGIAAWTRSMGTVEAWNVLKEISVKP</sequence>
<organism evidence="4 5">
    <name type="scientific">Paenibacillus pini JCM 16418</name>
    <dbReference type="NCBI Taxonomy" id="1236976"/>
    <lineage>
        <taxon>Bacteria</taxon>
        <taxon>Bacillati</taxon>
        <taxon>Bacillota</taxon>
        <taxon>Bacilli</taxon>
        <taxon>Bacillales</taxon>
        <taxon>Paenibacillaceae</taxon>
        <taxon>Paenibacillus</taxon>
    </lineage>
</organism>